<evidence type="ECO:0000259" key="3">
    <source>
        <dbReference type="SMART" id="SM00829"/>
    </source>
</evidence>
<evidence type="ECO:0000256" key="2">
    <source>
        <dbReference type="ARBA" id="ARBA00023002"/>
    </source>
</evidence>
<protein>
    <submittedName>
        <fullName evidence="4">Zinc-dependent alcohol dehydrogenase family protein</fullName>
    </submittedName>
</protein>
<comment type="caution">
    <text evidence="4">The sequence shown here is derived from an EMBL/GenBank/DDBJ whole genome shotgun (WGS) entry which is preliminary data.</text>
</comment>
<reference evidence="4 5" key="1">
    <citation type="journal article" date="2024" name="Chem. Sci.">
        <title>Discovery of megapolipeptins by genome mining of a Burkholderiales bacteria collection.</title>
        <authorList>
            <person name="Paulo B.S."/>
            <person name="Recchia M.J.J."/>
            <person name="Lee S."/>
            <person name="Fergusson C.H."/>
            <person name="Romanowski S.B."/>
            <person name="Hernandez A."/>
            <person name="Krull N."/>
            <person name="Liu D.Y."/>
            <person name="Cavanagh H."/>
            <person name="Bos A."/>
            <person name="Gray C.A."/>
            <person name="Murphy B.T."/>
            <person name="Linington R.G."/>
            <person name="Eustaquio A.S."/>
        </authorList>
    </citation>
    <scope>NUCLEOTIDE SEQUENCE [LARGE SCALE GENOMIC DNA]</scope>
    <source>
        <strain evidence="4 5">RL16-012-BIC-B</strain>
    </source>
</reference>
<accession>A0ABW9A0H0</accession>
<proteinExistence type="predicted"/>
<dbReference type="SUPFAM" id="SSF50129">
    <property type="entry name" value="GroES-like"/>
    <property type="match status" value="1"/>
</dbReference>
<evidence type="ECO:0000256" key="1">
    <source>
        <dbReference type="ARBA" id="ARBA00022857"/>
    </source>
</evidence>
<dbReference type="InterPro" id="IPR013149">
    <property type="entry name" value="ADH-like_C"/>
</dbReference>
<evidence type="ECO:0000313" key="4">
    <source>
        <dbReference type="EMBL" id="MFL9888632.1"/>
    </source>
</evidence>
<feature type="domain" description="Enoyl reductase (ER)" evidence="3">
    <location>
        <begin position="11"/>
        <end position="327"/>
    </location>
</feature>
<dbReference type="PANTHER" id="PTHR48106">
    <property type="entry name" value="QUINONE OXIDOREDUCTASE PIG3-RELATED"/>
    <property type="match status" value="1"/>
</dbReference>
<dbReference type="RefSeq" id="WP_408335203.1">
    <property type="nucleotide sequence ID" value="NZ_JAQQFH010000051.1"/>
</dbReference>
<dbReference type="Gene3D" id="3.90.180.10">
    <property type="entry name" value="Medium-chain alcohol dehydrogenases, catalytic domain"/>
    <property type="match status" value="1"/>
</dbReference>
<dbReference type="Pfam" id="PF00107">
    <property type="entry name" value="ADH_zinc_N"/>
    <property type="match status" value="1"/>
</dbReference>
<name>A0ABW9A0H0_9BURK</name>
<dbReference type="SUPFAM" id="SSF51735">
    <property type="entry name" value="NAD(P)-binding Rossmann-fold domains"/>
    <property type="match status" value="1"/>
</dbReference>
<keyword evidence="5" id="KW-1185">Reference proteome</keyword>
<dbReference type="Gene3D" id="3.40.50.720">
    <property type="entry name" value="NAD(P)-binding Rossmann-like Domain"/>
    <property type="match status" value="1"/>
</dbReference>
<sequence>MPVVLQIDAPGTYTDLKFRDVPCPQLKNNEVLYTVAAFGLNYGELLYMANTYYNTPSYPARTGQEAAGIVRAVGPDVIKYKIGDRVTSIVQEFPDYCVNGEFAVTPEDYLMPWPDGYTAQEACSVWSSAITAYYAFVELADVQPGDNVLITAASSTSGIGAIQMAKALGARVIATSRTLEKEAFLRAQGADDVIASNGIDVGAEIMRTTADQGVRVVFDTIAGPFVGRYAGGVGGDAKIFLVGALGGELDIVCSILPLVRTGASITGYSIYNYHRRPDMFGRAKNFIQAALETKKIIPVIDRVFEFRQSLEAYAYLKAGVQRGKIVVAVNS</sequence>
<dbReference type="InterPro" id="IPR020843">
    <property type="entry name" value="ER"/>
</dbReference>
<dbReference type="Pfam" id="PF08240">
    <property type="entry name" value="ADH_N"/>
    <property type="match status" value="1"/>
</dbReference>
<dbReference type="InterPro" id="IPR011032">
    <property type="entry name" value="GroES-like_sf"/>
</dbReference>
<organism evidence="4 5">
    <name type="scientific">Paraburkholderia agricolaris</name>
    <dbReference type="NCBI Taxonomy" id="2152888"/>
    <lineage>
        <taxon>Bacteria</taxon>
        <taxon>Pseudomonadati</taxon>
        <taxon>Pseudomonadota</taxon>
        <taxon>Betaproteobacteria</taxon>
        <taxon>Burkholderiales</taxon>
        <taxon>Burkholderiaceae</taxon>
        <taxon>Paraburkholderia</taxon>
    </lineage>
</organism>
<dbReference type="CDD" id="cd08268">
    <property type="entry name" value="MDR2"/>
    <property type="match status" value="1"/>
</dbReference>
<dbReference type="PANTHER" id="PTHR48106:SF5">
    <property type="entry name" value="ZINC-CONTAINING ALCOHOL DEHYDROGENASE"/>
    <property type="match status" value="1"/>
</dbReference>
<keyword evidence="2" id="KW-0560">Oxidoreductase</keyword>
<dbReference type="EMBL" id="JAQQFN010000044">
    <property type="protein sequence ID" value="MFL9888632.1"/>
    <property type="molecule type" value="Genomic_DNA"/>
</dbReference>
<gene>
    <name evidence="4" type="ORF">PQR66_36795</name>
</gene>
<dbReference type="InterPro" id="IPR013154">
    <property type="entry name" value="ADH-like_N"/>
</dbReference>
<dbReference type="InterPro" id="IPR036291">
    <property type="entry name" value="NAD(P)-bd_dom_sf"/>
</dbReference>
<keyword evidence="1" id="KW-0521">NADP</keyword>
<evidence type="ECO:0000313" key="5">
    <source>
        <dbReference type="Proteomes" id="UP001629249"/>
    </source>
</evidence>
<dbReference type="SMART" id="SM00829">
    <property type="entry name" value="PKS_ER"/>
    <property type="match status" value="1"/>
</dbReference>
<dbReference type="Proteomes" id="UP001629249">
    <property type="component" value="Unassembled WGS sequence"/>
</dbReference>